<name>A0A2I0L8Z8_PUNGR</name>
<proteinExistence type="predicted"/>
<dbReference type="SUPFAM" id="SSF56672">
    <property type="entry name" value="DNA/RNA polymerases"/>
    <property type="match status" value="1"/>
</dbReference>
<evidence type="ECO:0000259" key="2">
    <source>
        <dbReference type="Pfam" id="PF07727"/>
    </source>
</evidence>
<evidence type="ECO:0000313" key="3">
    <source>
        <dbReference type="EMBL" id="PKI77175.1"/>
    </source>
</evidence>
<dbReference type="InterPro" id="IPR013103">
    <property type="entry name" value="RVT_2"/>
</dbReference>
<dbReference type="PANTHER" id="PTHR11439">
    <property type="entry name" value="GAG-POL-RELATED RETROTRANSPOSON"/>
    <property type="match status" value="1"/>
</dbReference>
<accession>A0A2I0L8Z8</accession>
<comment type="caution">
    <text evidence="3">The sequence shown here is derived from an EMBL/GenBank/DDBJ whole genome shotgun (WGS) entry which is preliminary data.</text>
</comment>
<sequence length="407" mass="46177">MPKNEDGFDSAQKTLETGRREKGMGRNQEEKERKGPIRNYELGRREKGTGRSLEVRGRISGPGQIERKEGQLLGTTSTVKSEETSSEMDISLGNSETANTYKNDEVLLRRSEQVSSLPKHFKDFIVHTARHKTPSPVSPTSLHSSAAVAKGWIIHQMDVHNAFLHGDLVKEVYMALPPSFSTSKSINVCRLRKSLYGLCQASRNWFSKFTYALRHYGFTQSGADHSLFTFNKVNTFLGVLVYVDDLIIVSNSSSHCDSFKGYLDTCFRIKDLGPVKYFLGIEVTRLNSSLFLIQRKYVLDILTKCGMLGSRPSLFPIKQRHRLSTSSSDLLSDPRKYRRLIGRLIYLTITWPEISYSLHILAQFMQEPRQEHWDAAIGVLHYLKQSPGQGIFLRPTSLKLEAFCDSD</sequence>
<dbReference type="STRING" id="22663.A0A2I0L8Z8"/>
<gene>
    <name evidence="3" type="ORF">CRG98_002457</name>
</gene>
<dbReference type="PANTHER" id="PTHR11439:SF470">
    <property type="entry name" value="CYSTEINE-RICH RLK (RECEPTOR-LIKE PROTEIN KINASE) 8"/>
    <property type="match status" value="1"/>
</dbReference>
<evidence type="ECO:0000313" key="4">
    <source>
        <dbReference type="Proteomes" id="UP000233551"/>
    </source>
</evidence>
<dbReference type="EMBL" id="PGOL01000104">
    <property type="protein sequence ID" value="PKI77175.1"/>
    <property type="molecule type" value="Genomic_DNA"/>
</dbReference>
<protein>
    <recommendedName>
        <fullName evidence="2">Reverse transcriptase Ty1/copia-type domain-containing protein</fullName>
    </recommendedName>
</protein>
<feature type="compositionally biased region" description="Basic and acidic residues" evidence="1">
    <location>
        <begin position="16"/>
        <end position="56"/>
    </location>
</feature>
<dbReference type="Proteomes" id="UP000233551">
    <property type="component" value="Unassembled WGS sequence"/>
</dbReference>
<organism evidence="3 4">
    <name type="scientific">Punica granatum</name>
    <name type="common">Pomegranate</name>
    <dbReference type="NCBI Taxonomy" id="22663"/>
    <lineage>
        <taxon>Eukaryota</taxon>
        <taxon>Viridiplantae</taxon>
        <taxon>Streptophyta</taxon>
        <taxon>Embryophyta</taxon>
        <taxon>Tracheophyta</taxon>
        <taxon>Spermatophyta</taxon>
        <taxon>Magnoliopsida</taxon>
        <taxon>eudicotyledons</taxon>
        <taxon>Gunneridae</taxon>
        <taxon>Pentapetalae</taxon>
        <taxon>rosids</taxon>
        <taxon>malvids</taxon>
        <taxon>Myrtales</taxon>
        <taxon>Lythraceae</taxon>
        <taxon>Punica</taxon>
    </lineage>
</organism>
<feature type="region of interest" description="Disordered" evidence="1">
    <location>
        <begin position="1"/>
        <end position="56"/>
    </location>
</feature>
<keyword evidence="4" id="KW-1185">Reference proteome</keyword>
<dbReference type="InterPro" id="IPR043502">
    <property type="entry name" value="DNA/RNA_pol_sf"/>
</dbReference>
<reference evidence="3 4" key="1">
    <citation type="submission" date="2017-11" db="EMBL/GenBank/DDBJ databases">
        <title>De-novo sequencing of pomegranate (Punica granatum L.) genome.</title>
        <authorList>
            <person name="Akparov Z."/>
            <person name="Amiraslanov A."/>
            <person name="Hajiyeva S."/>
            <person name="Abbasov M."/>
            <person name="Kaur K."/>
            <person name="Hamwieh A."/>
            <person name="Solovyev V."/>
            <person name="Salamov A."/>
            <person name="Braich B."/>
            <person name="Kosarev P."/>
            <person name="Mahmoud A."/>
            <person name="Hajiyev E."/>
            <person name="Babayeva S."/>
            <person name="Izzatullayeva V."/>
            <person name="Mammadov A."/>
            <person name="Mammadov A."/>
            <person name="Sharifova S."/>
            <person name="Ojaghi J."/>
            <person name="Eynullazada K."/>
            <person name="Bayramov B."/>
            <person name="Abdulazimova A."/>
            <person name="Shahmuradov I."/>
        </authorList>
    </citation>
    <scope>NUCLEOTIDE SEQUENCE [LARGE SCALE GENOMIC DNA]</scope>
    <source>
        <strain evidence="4">cv. AG2017</strain>
        <tissue evidence="3">Leaf</tissue>
    </source>
</reference>
<dbReference type="AlphaFoldDB" id="A0A2I0L8Z8"/>
<evidence type="ECO:0000256" key="1">
    <source>
        <dbReference type="SAM" id="MobiDB-lite"/>
    </source>
</evidence>
<feature type="domain" description="Reverse transcriptase Ty1/copia-type" evidence="2">
    <location>
        <begin position="142"/>
        <end position="318"/>
    </location>
</feature>
<dbReference type="Pfam" id="PF07727">
    <property type="entry name" value="RVT_2"/>
    <property type="match status" value="1"/>
</dbReference>